<organism evidence="2 3">
    <name type="scientific">Citricoccus parietis</name>
    <dbReference type="NCBI Taxonomy" id="592307"/>
    <lineage>
        <taxon>Bacteria</taxon>
        <taxon>Bacillati</taxon>
        <taxon>Actinomycetota</taxon>
        <taxon>Actinomycetes</taxon>
        <taxon>Micrococcales</taxon>
        <taxon>Micrococcaceae</taxon>
        <taxon>Citricoccus</taxon>
    </lineage>
</organism>
<keyword evidence="3" id="KW-1185">Reference proteome</keyword>
<name>A0ABV5G0Z1_9MICC</name>
<reference evidence="2 3" key="1">
    <citation type="submission" date="2024-09" db="EMBL/GenBank/DDBJ databases">
        <authorList>
            <person name="Sun Q."/>
            <person name="Mori K."/>
        </authorList>
    </citation>
    <scope>NUCLEOTIDE SEQUENCE [LARGE SCALE GENOMIC DNA]</scope>
    <source>
        <strain evidence="2 3">CCM 7609</strain>
    </source>
</reference>
<proteinExistence type="predicted"/>
<accession>A0ABV5G0Z1</accession>
<dbReference type="EMBL" id="JBHMFI010000001">
    <property type="protein sequence ID" value="MFB9072600.1"/>
    <property type="molecule type" value="Genomic_DNA"/>
</dbReference>
<feature type="region of interest" description="Disordered" evidence="1">
    <location>
        <begin position="1"/>
        <end position="44"/>
    </location>
</feature>
<dbReference type="Proteomes" id="UP001589575">
    <property type="component" value="Unassembled WGS sequence"/>
</dbReference>
<evidence type="ECO:0000313" key="3">
    <source>
        <dbReference type="Proteomes" id="UP001589575"/>
    </source>
</evidence>
<evidence type="ECO:0000256" key="1">
    <source>
        <dbReference type="SAM" id="MobiDB-lite"/>
    </source>
</evidence>
<protein>
    <submittedName>
        <fullName evidence="2">Uncharacterized protein</fullName>
    </submittedName>
</protein>
<gene>
    <name evidence="2" type="ORF">ACFFX0_15895</name>
</gene>
<comment type="caution">
    <text evidence="2">The sequence shown here is derived from an EMBL/GenBank/DDBJ whole genome shotgun (WGS) entry which is preliminary data.</text>
</comment>
<feature type="compositionally biased region" description="Pro residues" evidence="1">
    <location>
        <begin position="35"/>
        <end position="44"/>
    </location>
</feature>
<sequence length="44" mass="4257">MAEEGVDPAQRVHGGHPRPNSGSRTSSRGPVLGAGPPPAGPGTG</sequence>
<evidence type="ECO:0000313" key="2">
    <source>
        <dbReference type="EMBL" id="MFB9072600.1"/>
    </source>
</evidence>